<accession>A0ACC2LP80</accession>
<proteinExistence type="predicted"/>
<dbReference type="Proteomes" id="UP001234297">
    <property type="component" value="Chromosome 3"/>
</dbReference>
<evidence type="ECO:0000313" key="2">
    <source>
        <dbReference type="Proteomes" id="UP001234297"/>
    </source>
</evidence>
<gene>
    <name evidence="1" type="ORF">MRB53_009126</name>
</gene>
<evidence type="ECO:0000313" key="1">
    <source>
        <dbReference type="EMBL" id="KAJ8634859.1"/>
    </source>
</evidence>
<reference evidence="1 2" key="1">
    <citation type="journal article" date="2022" name="Hortic Res">
        <title>A haplotype resolved chromosomal level avocado genome allows analysis of novel avocado genes.</title>
        <authorList>
            <person name="Nath O."/>
            <person name="Fletcher S.J."/>
            <person name="Hayward A."/>
            <person name="Shaw L.M."/>
            <person name="Masouleh A.K."/>
            <person name="Furtado A."/>
            <person name="Henry R.J."/>
            <person name="Mitter N."/>
        </authorList>
    </citation>
    <scope>NUCLEOTIDE SEQUENCE [LARGE SCALE GENOMIC DNA]</scope>
    <source>
        <strain evidence="2">cv. Hass</strain>
    </source>
</reference>
<name>A0ACC2LP80_PERAE</name>
<sequence>MGPRLKISAIATRLQKLRSIIISGNDFVLDDALIELSFRCAFLSEIAVRHCIFLTSKGIKHVIWHCKNLSLLSISVEENDLSSSLDSIERFRVNARNLHCLDLSGIHVYDELLFVIGKPNLVRRKLVLIYCHGFTFAGLSAFVCGQQSLQHLDLEGTHFLTDEMMSFLSEHLPHLISIDLDTCSRLTSSTFFNLAKNCLPLKKSECSTHTQD</sequence>
<protein>
    <submittedName>
        <fullName evidence="1">Uncharacterized protein</fullName>
    </submittedName>
</protein>
<keyword evidence="2" id="KW-1185">Reference proteome</keyword>
<organism evidence="1 2">
    <name type="scientific">Persea americana</name>
    <name type="common">Avocado</name>
    <dbReference type="NCBI Taxonomy" id="3435"/>
    <lineage>
        <taxon>Eukaryota</taxon>
        <taxon>Viridiplantae</taxon>
        <taxon>Streptophyta</taxon>
        <taxon>Embryophyta</taxon>
        <taxon>Tracheophyta</taxon>
        <taxon>Spermatophyta</taxon>
        <taxon>Magnoliopsida</taxon>
        <taxon>Magnoliidae</taxon>
        <taxon>Laurales</taxon>
        <taxon>Lauraceae</taxon>
        <taxon>Persea</taxon>
    </lineage>
</organism>
<comment type="caution">
    <text evidence="1">The sequence shown here is derived from an EMBL/GenBank/DDBJ whole genome shotgun (WGS) entry which is preliminary data.</text>
</comment>
<dbReference type="EMBL" id="CM056811">
    <property type="protein sequence ID" value="KAJ8634859.1"/>
    <property type="molecule type" value="Genomic_DNA"/>
</dbReference>